<dbReference type="EMBL" id="AUXZ01000057">
    <property type="protein sequence ID" value="KZN52996.1"/>
    <property type="molecule type" value="Genomic_DNA"/>
</dbReference>
<comment type="caution">
    <text evidence="2">The sequence shown here is derived from an EMBL/GenBank/DDBJ whole genome shotgun (WGS) entry which is preliminary data.</text>
</comment>
<name>A0A167FUB7_9GAMM</name>
<dbReference type="AlphaFoldDB" id="A0A167FUB7"/>
<sequence>MKLTTLLVAASLAFSSLSVKAATDTSAYRFQAYFDNVLNSRCAAKPSESNAISRIDWALRQRVITNDAANWGKQFKYYPIVDFFDSSIAVICSYQVAPSSTMTLERFKRLADSFNMHTRCVVSPDINEIYARIDSIVNDGYITNDAGLWARYNGYLPIVDLFADRVIGACPFRR</sequence>
<evidence type="ECO:0000313" key="3">
    <source>
        <dbReference type="Proteomes" id="UP000076503"/>
    </source>
</evidence>
<protein>
    <submittedName>
        <fullName evidence="2">Uncharacterized protein</fullName>
    </submittedName>
</protein>
<gene>
    <name evidence="2" type="ORF">N476_09430</name>
</gene>
<keyword evidence="1" id="KW-0732">Signal</keyword>
<organism evidence="2 3">
    <name type="scientific">Pseudoalteromonas luteoviolacea H33</name>
    <dbReference type="NCBI Taxonomy" id="1365251"/>
    <lineage>
        <taxon>Bacteria</taxon>
        <taxon>Pseudomonadati</taxon>
        <taxon>Pseudomonadota</taxon>
        <taxon>Gammaproteobacteria</taxon>
        <taxon>Alteromonadales</taxon>
        <taxon>Pseudoalteromonadaceae</taxon>
        <taxon>Pseudoalteromonas</taxon>
    </lineage>
</organism>
<dbReference type="PATRIC" id="fig|1365251.3.peg.812"/>
<feature type="chain" id="PRO_5007886529" evidence="1">
    <location>
        <begin position="22"/>
        <end position="174"/>
    </location>
</feature>
<reference evidence="2 3" key="1">
    <citation type="submission" date="2013-07" db="EMBL/GenBank/DDBJ databases">
        <title>Comparative Genomic and Metabolomic Analysis of Twelve Strains of Pseudoalteromonas luteoviolacea.</title>
        <authorList>
            <person name="Vynne N.G."/>
            <person name="Mansson M."/>
            <person name="Gram L."/>
        </authorList>
    </citation>
    <scope>NUCLEOTIDE SEQUENCE [LARGE SCALE GENOMIC DNA]</scope>
    <source>
        <strain evidence="2 3">H33</strain>
    </source>
</reference>
<evidence type="ECO:0000256" key="1">
    <source>
        <dbReference type="SAM" id="SignalP"/>
    </source>
</evidence>
<evidence type="ECO:0000313" key="2">
    <source>
        <dbReference type="EMBL" id="KZN52996.1"/>
    </source>
</evidence>
<dbReference type="RefSeq" id="WP_063360485.1">
    <property type="nucleotide sequence ID" value="NZ_AUXZ01000057.1"/>
</dbReference>
<dbReference type="Proteomes" id="UP000076503">
    <property type="component" value="Unassembled WGS sequence"/>
</dbReference>
<accession>A0A167FUB7</accession>
<dbReference type="OrthoDB" id="9934926at2"/>
<proteinExistence type="predicted"/>
<feature type="signal peptide" evidence="1">
    <location>
        <begin position="1"/>
        <end position="21"/>
    </location>
</feature>